<protein>
    <submittedName>
        <fullName evidence="1">Uncharacterized protein</fullName>
    </submittedName>
</protein>
<reference evidence="2" key="1">
    <citation type="submission" date="2017-12" db="EMBL/GenBank/DDBJ databases">
        <title>Phage resistance in Vibrio sp. unravels a complex metabolic adaptation strategy.</title>
        <authorList>
            <person name="Skliros D."/>
            <person name="Kalatzis P.G."/>
            <person name="Katharios P."/>
            <person name="Flemetakis E."/>
        </authorList>
    </citation>
    <scope>NUCLEOTIDE SEQUENCE [LARGE SCALE GENOMIC DNA]</scope>
</reference>
<dbReference type="OrthoDB" id="14207at10239"/>
<name>A0A2I7QI04_9CAUD</name>
<dbReference type="Proteomes" id="UP000240536">
    <property type="component" value="Segment"/>
</dbReference>
<organism evidence="1 2">
    <name type="scientific">Vibrio phage Aphrodite1</name>
    <dbReference type="NCBI Taxonomy" id="2070057"/>
    <lineage>
        <taxon>Viruses</taxon>
        <taxon>Duplodnaviria</taxon>
        <taxon>Heunggongvirae</taxon>
        <taxon>Uroviricota</taxon>
        <taxon>Caudoviricetes</taxon>
        <taxon>Chimalliviridae</taxon>
        <taxon>Gorgonvirinae</taxon>
        <taxon>Aphroditevirus</taxon>
        <taxon>Aphroditevirus aphrodite1</taxon>
    </lineage>
</organism>
<accession>A0A2I7QI04</accession>
<evidence type="ECO:0000313" key="2">
    <source>
        <dbReference type="Proteomes" id="UP000240536"/>
    </source>
</evidence>
<keyword evidence="2" id="KW-1185">Reference proteome</keyword>
<sequence length="221" mass="24658">MYASYPQKLAIVSAMASVRGEVMIIKGIENSARTVWDGFRDRASGSHLIEKVAFSNLKTESLKSFSAAVLKLCLDAKGKTLNGYSDDIIVDKDDRFTSTISRMAAVTNLTFDRAFATILSTVIGYDQSLVESIIQKEETPEAIARLTFEYGVRKFGLADMDYAGVMLLDNLDEDLVTQMNDHRDLFWAEVTNVIGAKQYMDLFELVTDISSVRIKIPETLQ</sequence>
<proteinExistence type="predicted"/>
<dbReference type="EMBL" id="MG720308">
    <property type="protein sequence ID" value="AUR81019.1"/>
    <property type="molecule type" value="Genomic_DNA"/>
</dbReference>
<gene>
    <name evidence="1" type="ORF">Aphrodite1_0193</name>
</gene>
<evidence type="ECO:0000313" key="1">
    <source>
        <dbReference type="EMBL" id="AUR81019.1"/>
    </source>
</evidence>